<protein>
    <submittedName>
        <fullName evidence="2">Uncharacterized protein</fullName>
    </submittedName>
</protein>
<accession>A0AAD6SEW1</accession>
<feature type="compositionally biased region" description="Polar residues" evidence="1">
    <location>
        <begin position="182"/>
        <end position="191"/>
    </location>
</feature>
<comment type="caution">
    <text evidence="2">The sequence shown here is derived from an EMBL/GenBank/DDBJ whole genome shotgun (WGS) entry which is preliminary data.</text>
</comment>
<gene>
    <name evidence="2" type="ORF">C8F04DRAFT_1190559</name>
</gene>
<proteinExistence type="predicted"/>
<sequence length="220" mass="23572">MTDVRHTAGGCKAGTQRICGDRWCAPYQVYERVARGEYPATQFKSVGGWLVVKENESSAGDEDGGKEERGVDLRRGLQYFPLNPVETSCKVDGNAVTGKPIGLKKLVPGGNLLVMNSDMDAAQILGFTRSAMKHNVPKHSNIPNDTPAEQERRESNARTKEFNEQLKKLTGTSGSRKAKSTGVLTAGSSGRVNAVAPQAGELAISAPRAELVASSVLWSD</sequence>
<reference evidence="2" key="1">
    <citation type="submission" date="2023-03" db="EMBL/GenBank/DDBJ databases">
        <title>Massive genome expansion in bonnet fungi (Mycena s.s.) driven by repeated elements and novel gene families across ecological guilds.</title>
        <authorList>
            <consortium name="Lawrence Berkeley National Laboratory"/>
            <person name="Harder C.B."/>
            <person name="Miyauchi S."/>
            <person name="Viragh M."/>
            <person name="Kuo A."/>
            <person name="Thoen E."/>
            <person name="Andreopoulos B."/>
            <person name="Lu D."/>
            <person name="Skrede I."/>
            <person name="Drula E."/>
            <person name="Henrissat B."/>
            <person name="Morin E."/>
            <person name="Kohler A."/>
            <person name="Barry K."/>
            <person name="LaButti K."/>
            <person name="Morin E."/>
            <person name="Salamov A."/>
            <person name="Lipzen A."/>
            <person name="Mereny Z."/>
            <person name="Hegedus B."/>
            <person name="Baldrian P."/>
            <person name="Stursova M."/>
            <person name="Weitz H."/>
            <person name="Taylor A."/>
            <person name="Grigoriev I.V."/>
            <person name="Nagy L.G."/>
            <person name="Martin F."/>
            <person name="Kauserud H."/>
        </authorList>
    </citation>
    <scope>NUCLEOTIDE SEQUENCE</scope>
    <source>
        <strain evidence="2">CBHHK200</strain>
    </source>
</reference>
<evidence type="ECO:0000256" key="1">
    <source>
        <dbReference type="SAM" id="MobiDB-lite"/>
    </source>
</evidence>
<evidence type="ECO:0000313" key="2">
    <source>
        <dbReference type="EMBL" id="KAJ7026354.1"/>
    </source>
</evidence>
<dbReference type="EMBL" id="JARJCM010000139">
    <property type="protein sequence ID" value="KAJ7026354.1"/>
    <property type="molecule type" value="Genomic_DNA"/>
</dbReference>
<feature type="compositionally biased region" description="Basic and acidic residues" evidence="1">
    <location>
        <begin position="149"/>
        <end position="167"/>
    </location>
</feature>
<dbReference type="Proteomes" id="UP001218188">
    <property type="component" value="Unassembled WGS sequence"/>
</dbReference>
<organism evidence="2 3">
    <name type="scientific">Mycena alexandri</name>
    <dbReference type="NCBI Taxonomy" id="1745969"/>
    <lineage>
        <taxon>Eukaryota</taxon>
        <taxon>Fungi</taxon>
        <taxon>Dikarya</taxon>
        <taxon>Basidiomycota</taxon>
        <taxon>Agaricomycotina</taxon>
        <taxon>Agaricomycetes</taxon>
        <taxon>Agaricomycetidae</taxon>
        <taxon>Agaricales</taxon>
        <taxon>Marasmiineae</taxon>
        <taxon>Mycenaceae</taxon>
        <taxon>Mycena</taxon>
    </lineage>
</organism>
<feature type="region of interest" description="Disordered" evidence="1">
    <location>
        <begin position="135"/>
        <end position="191"/>
    </location>
</feature>
<evidence type="ECO:0000313" key="3">
    <source>
        <dbReference type="Proteomes" id="UP001218188"/>
    </source>
</evidence>
<dbReference type="AlphaFoldDB" id="A0AAD6SEW1"/>
<name>A0AAD6SEW1_9AGAR</name>
<keyword evidence="3" id="KW-1185">Reference proteome</keyword>